<keyword evidence="2" id="KW-0378">Hydrolase</keyword>
<name>A0A7V8NTC1_9BACT</name>
<gene>
    <name evidence="6" type="ORF">HRJ53_19390</name>
</gene>
<evidence type="ECO:0000259" key="5">
    <source>
        <dbReference type="Pfam" id="PF21365"/>
    </source>
</evidence>
<dbReference type="Pfam" id="PF21365">
    <property type="entry name" value="Glyco_hydro_31_3rd"/>
    <property type="match status" value="1"/>
</dbReference>
<dbReference type="InterPro" id="IPR011013">
    <property type="entry name" value="Gal_mutarotase_sf_dom"/>
</dbReference>
<dbReference type="CDD" id="cd14752">
    <property type="entry name" value="GH31_N"/>
    <property type="match status" value="1"/>
</dbReference>
<dbReference type="PANTHER" id="PTHR43863">
    <property type="entry name" value="HYDROLASE, PUTATIVE (AFU_ORTHOLOGUE AFUA_1G03140)-RELATED"/>
    <property type="match status" value="1"/>
</dbReference>
<dbReference type="PANTHER" id="PTHR43863:SF2">
    <property type="entry name" value="MALTASE-GLUCOAMYLASE"/>
    <property type="match status" value="1"/>
</dbReference>
<dbReference type="EMBL" id="JACDQQ010001856">
    <property type="protein sequence ID" value="MBA0087154.1"/>
    <property type="molecule type" value="Genomic_DNA"/>
</dbReference>
<dbReference type="InterPro" id="IPR013780">
    <property type="entry name" value="Glyco_hydro_b"/>
</dbReference>
<evidence type="ECO:0000313" key="6">
    <source>
        <dbReference type="EMBL" id="MBA0087154.1"/>
    </source>
</evidence>
<comment type="similarity">
    <text evidence="1 2">Belongs to the glycosyl hydrolase 31 family.</text>
</comment>
<keyword evidence="2" id="KW-0326">Glycosidase</keyword>
<dbReference type="Gene3D" id="3.20.20.80">
    <property type="entry name" value="Glycosidases"/>
    <property type="match status" value="1"/>
</dbReference>
<feature type="domain" description="Glycoside hydrolase family 31 TIM barrel" evidence="3">
    <location>
        <begin position="235"/>
        <end position="542"/>
    </location>
</feature>
<evidence type="ECO:0000313" key="7">
    <source>
        <dbReference type="Proteomes" id="UP000567293"/>
    </source>
</evidence>
<dbReference type="InterPro" id="IPR048395">
    <property type="entry name" value="Glyco_hydro_31_C"/>
</dbReference>
<keyword evidence="7" id="KW-1185">Reference proteome</keyword>
<protein>
    <submittedName>
        <fullName evidence="6">DUF5110 domain-containing protein</fullName>
    </submittedName>
</protein>
<evidence type="ECO:0000259" key="3">
    <source>
        <dbReference type="Pfam" id="PF01055"/>
    </source>
</evidence>
<proteinExistence type="inferred from homology"/>
<dbReference type="GO" id="GO:0004553">
    <property type="term" value="F:hydrolase activity, hydrolyzing O-glycosyl compounds"/>
    <property type="evidence" value="ECO:0007669"/>
    <property type="project" value="InterPro"/>
</dbReference>
<dbReference type="InterPro" id="IPR017853">
    <property type="entry name" value="GH"/>
</dbReference>
<comment type="caution">
    <text evidence="6">The sequence shown here is derived from an EMBL/GenBank/DDBJ whole genome shotgun (WGS) entry which is preliminary data.</text>
</comment>
<dbReference type="InterPro" id="IPR000322">
    <property type="entry name" value="Glyco_hydro_31_TIM"/>
</dbReference>
<dbReference type="InterPro" id="IPR051816">
    <property type="entry name" value="Glycosyl_Hydrolase_31"/>
</dbReference>
<dbReference type="SUPFAM" id="SSF74650">
    <property type="entry name" value="Galactose mutarotase-like"/>
    <property type="match status" value="1"/>
</dbReference>
<feature type="domain" description="Glycosyl hydrolase family 31 C-terminal" evidence="5">
    <location>
        <begin position="550"/>
        <end position="636"/>
    </location>
</feature>
<dbReference type="AlphaFoldDB" id="A0A7V8NTC1"/>
<evidence type="ECO:0000256" key="2">
    <source>
        <dbReference type="RuleBase" id="RU361185"/>
    </source>
</evidence>
<evidence type="ECO:0000259" key="4">
    <source>
        <dbReference type="Pfam" id="PF17137"/>
    </source>
</evidence>
<organism evidence="6 7">
    <name type="scientific">Candidatus Acidiferrum panamense</name>
    <dbReference type="NCBI Taxonomy" id="2741543"/>
    <lineage>
        <taxon>Bacteria</taxon>
        <taxon>Pseudomonadati</taxon>
        <taxon>Acidobacteriota</taxon>
        <taxon>Terriglobia</taxon>
        <taxon>Candidatus Acidiferrales</taxon>
        <taxon>Candidatus Acidiferrum</taxon>
    </lineage>
</organism>
<evidence type="ECO:0000256" key="1">
    <source>
        <dbReference type="ARBA" id="ARBA00007806"/>
    </source>
</evidence>
<accession>A0A7V8NTC1</accession>
<dbReference type="SUPFAM" id="SSF51011">
    <property type="entry name" value="Glycosyl hydrolase domain"/>
    <property type="match status" value="1"/>
</dbReference>
<dbReference type="GO" id="GO:0030246">
    <property type="term" value="F:carbohydrate binding"/>
    <property type="evidence" value="ECO:0007669"/>
    <property type="project" value="InterPro"/>
</dbReference>
<dbReference type="Pfam" id="PF17137">
    <property type="entry name" value="DUF5110"/>
    <property type="match status" value="1"/>
</dbReference>
<dbReference type="Proteomes" id="UP000567293">
    <property type="component" value="Unassembled WGS sequence"/>
</dbReference>
<dbReference type="InterPro" id="IPR033403">
    <property type="entry name" value="DUF5110"/>
</dbReference>
<sequence>MLKGFGAVCAAHFLWPSRSEAAPQSPRIAGRNVEVQLAAVSAHTFRLSVLPLEGSQPQALKGNGSLVQASWGPPLARFMGSQREHVVKSGQLNVKLSLNPLEALVETAKGDVAQKLIIDSETGAVSFSIRDSALLGLGEGGPQFDRRGSKDAMRSGQGGYQLGTHGGRVPIPWLIGTAGWALYFHQPFGTFDFTGTEGKFLPKDLPSALPLDIFVVVSQEPPVLMSEYAKLTGHPELPPLWAFGYQQSHRTLASHEEVLAEAKTFREQKLPCDTLIYLGTGFCPSGWNAENGSFSWNRRVFPDPKRAIEELHQEHFRVVLHSVILENDLRGIVHDPCNVAHFDKEQVSCAWDAHRKTFALGVDGWWPDEGDPLNIEARLARNRMYWEGPQLDRPNERPYALHRNGYAGMQRYASFLWSGDVYSTWETLKTHVPIAINTGLTGIPYWGTDIGGFVPTKEFTAELYLRWFQFGAFCTLFRCHGRAWKLRLPWGWNSGEIGPTEISGYNGSALPDPGELHNAQVEPICRKYLELRYRLLPYLYSAVHEGTLTGMPVMRSLWLHYQDDPDAVGRGDEYLWGRDVLVAPVVEKGAASRRLYLPRGRWFDFWTGERFDGGREMERAVDLETVPLFIREGAILPFGPVKQYVNERVAGPLSIAVYPGRDGKFLLYEDDGISFNYRKGDWMGLELRWNETQRALAIRLAPGSRLRPPLRRSMEVKVGDLSKNVEFDGRPLDVRFT</sequence>
<dbReference type="GO" id="GO:0005975">
    <property type="term" value="P:carbohydrate metabolic process"/>
    <property type="evidence" value="ECO:0007669"/>
    <property type="project" value="InterPro"/>
</dbReference>
<reference evidence="6" key="1">
    <citation type="submission" date="2020-06" db="EMBL/GenBank/DDBJ databases">
        <title>Legume-microbial interactions unlock mineral nutrients during tropical forest succession.</title>
        <authorList>
            <person name="Epihov D.Z."/>
        </authorList>
    </citation>
    <scope>NUCLEOTIDE SEQUENCE [LARGE SCALE GENOMIC DNA]</scope>
    <source>
        <strain evidence="6">Pan2503</strain>
    </source>
</reference>
<dbReference type="Gene3D" id="2.60.40.1760">
    <property type="entry name" value="glycosyl hydrolase (family 31)"/>
    <property type="match status" value="1"/>
</dbReference>
<feature type="domain" description="DUF5110" evidence="4">
    <location>
        <begin position="652"/>
        <end position="702"/>
    </location>
</feature>
<dbReference type="SUPFAM" id="SSF51445">
    <property type="entry name" value="(Trans)glycosidases"/>
    <property type="match status" value="1"/>
</dbReference>
<dbReference type="Pfam" id="PF01055">
    <property type="entry name" value="Glyco_hydro_31_2nd"/>
    <property type="match status" value="1"/>
</dbReference>
<dbReference type="Gene3D" id="2.60.40.1180">
    <property type="entry name" value="Golgi alpha-mannosidase II"/>
    <property type="match status" value="2"/>
</dbReference>